<sequence length="451" mass="49345">MNPNELLIRFETVDRQTEGPVTRLIGFARARNLLPLLDAADLEANPRTAKVGQITADIIESIQTSPQLFPFKTKGILVASANCRELERRRYHMTFENPAIEGILDGGHNTLAIGLHILGAAGVEPKELKKVKSWPEFKIAWGAHHDKVKELKATAVAGEGGPLDFLVPLEVLIPADPDDEIELEAFTSSLFEICAARNNNRQLADEAKANKKGLYDYLREQVPSDISKRVEWKSNDGGDVKVRDIVALSWIPLAVAALPDGLSAPRTADIYSGKGKCSMAFDALMEHPAVSTQTGDGTFELHNVAIASALKIAGDMPALFDQLYAAFPGSYNRNQGSFGLLRAVTPADKLKAKPRTPYGKTNSAYRYPDGFIVPLAVGLRALLKTETDGKLVWKTDPAEFIEKHLDEIVRKYKVLIQAFSGDAQKIGKNEGSYTLALDAFETELLKLAQNA</sequence>
<dbReference type="EMBL" id="CP117417">
    <property type="protein sequence ID" value="WCT77755.1"/>
    <property type="molecule type" value="Genomic_DNA"/>
</dbReference>
<name>A0ABY7TZK9_9SPHN</name>
<gene>
    <name evidence="1" type="ORF">PQ457_01895</name>
</gene>
<dbReference type="Proteomes" id="UP001218231">
    <property type="component" value="Chromosome"/>
</dbReference>
<organism evidence="1 2">
    <name type="scientific">Novosphingobium humi</name>
    <dbReference type="NCBI Taxonomy" id="2282397"/>
    <lineage>
        <taxon>Bacteria</taxon>
        <taxon>Pseudomonadati</taxon>
        <taxon>Pseudomonadota</taxon>
        <taxon>Alphaproteobacteria</taxon>
        <taxon>Sphingomonadales</taxon>
        <taxon>Sphingomonadaceae</taxon>
        <taxon>Novosphingobium</taxon>
    </lineage>
</organism>
<evidence type="ECO:0008006" key="3">
    <source>
        <dbReference type="Google" id="ProtNLM"/>
    </source>
</evidence>
<proteinExistence type="predicted"/>
<dbReference type="RefSeq" id="WP_273618116.1">
    <property type="nucleotide sequence ID" value="NZ_CP117417.1"/>
</dbReference>
<accession>A0ABY7TZK9</accession>
<keyword evidence="2" id="KW-1185">Reference proteome</keyword>
<evidence type="ECO:0000313" key="2">
    <source>
        <dbReference type="Proteomes" id="UP001218231"/>
    </source>
</evidence>
<reference evidence="1 2" key="1">
    <citation type="submission" date="2023-02" db="EMBL/GenBank/DDBJ databases">
        <title>Genome sequence of Novosphingobium humi KACC 19094.</title>
        <authorList>
            <person name="Kim S."/>
            <person name="Heo J."/>
            <person name="Kwon S.-W."/>
        </authorList>
    </citation>
    <scope>NUCLEOTIDE SEQUENCE [LARGE SCALE GENOMIC DNA]</scope>
    <source>
        <strain evidence="1 2">KACC 19094</strain>
    </source>
</reference>
<evidence type="ECO:0000313" key="1">
    <source>
        <dbReference type="EMBL" id="WCT77755.1"/>
    </source>
</evidence>
<protein>
    <recommendedName>
        <fullName evidence="3">AIPR protein</fullName>
    </recommendedName>
</protein>